<reference evidence="1 2" key="1">
    <citation type="journal article" date="2018" name="New Phytol.">
        <title>Phylogenomics of Endogonaceae and evolution of mycorrhizas within Mucoromycota.</title>
        <authorList>
            <person name="Chang Y."/>
            <person name="Desiro A."/>
            <person name="Na H."/>
            <person name="Sandor L."/>
            <person name="Lipzen A."/>
            <person name="Clum A."/>
            <person name="Barry K."/>
            <person name="Grigoriev I.V."/>
            <person name="Martin F.M."/>
            <person name="Stajich J.E."/>
            <person name="Smith M.E."/>
            <person name="Bonito G."/>
            <person name="Spatafora J.W."/>
        </authorList>
    </citation>
    <scope>NUCLEOTIDE SEQUENCE [LARGE SCALE GENOMIC DNA]</scope>
    <source>
        <strain evidence="1 2">GMNB39</strain>
    </source>
</reference>
<proteinExistence type="predicted"/>
<dbReference type="EMBL" id="RBNI01002895">
    <property type="protein sequence ID" value="RUP48841.1"/>
    <property type="molecule type" value="Genomic_DNA"/>
</dbReference>
<sequence length="74" mass="8489">MNSVKSTRNGLYVVYPDEVLIASPKVLTVATKLRTIQTRNCFPNRHAIDRTGPIRRTRSLRSVPQQRVDMVPIR</sequence>
<comment type="caution">
    <text evidence="1">The sequence shown here is derived from an EMBL/GenBank/DDBJ whole genome shotgun (WGS) entry which is preliminary data.</text>
</comment>
<evidence type="ECO:0000313" key="2">
    <source>
        <dbReference type="Proteomes" id="UP000268093"/>
    </source>
</evidence>
<organism evidence="1 2">
    <name type="scientific">Jimgerdemannia flammicorona</name>
    <dbReference type="NCBI Taxonomy" id="994334"/>
    <lineage>
        <taxon>Eukaryota</taxon>
        <taxon>Fungi</taxon>
        <taxon>Fungi incertae sedis</taxon>
        <taxon>Mucoromycota</taxon>
        <taxon>Mucoromycotina</taxon>
        <taxon>Endogonomycetes</taxon>
        <taxon>Endogonales</taxon>
        <taxon>Endogonaceae</taxon>
        <taxon>Jimgerdemannia</taxon>
    </lineage>
</organism>
<name>A0A433DDB6_9FUNG</name>
<accession>A0A433DDB6</accession>
<keyword evidence="2" id="KW-1185">Reference proteome</keyword>
<dbReference type="AlphaFoldDB" id="A0A433DDB6"/>
<evidence type="ECO:0000313" key="1">
    <source>
        <dbReference type="EMBL" id="RUP48841.1"/>
    </source>
</evidence>
<protein>
    <submittedName>
        <fullName evidence="1">Uncharacterized protein</fullName>
    </submittedName>
</protein>
<gene>
    <name evidence="1" type="ORF">BC936DRAFT_143854</name>
</gene>
<dbReference type="Proteomes" id="UP000268093">
    <property type="component" value="Unassembled WGS sequence"/>
</dbReference>